<gene>
    <name evidence="3" type="ORF">QPX54_08310</name>
</gene>
<dbReference type="PANTHER" id="PTHR30157:SF0">
    <property type="entry name" value="NADPH-DEPENDENT FERRIC-CHELATE REDUCTASE"/>
    <property type="match status" value="1"/>
</dbReference>
<dbReference type="InterPro" id="IPR039261">
    <property type="entry name" value="FNR_nucleotide-bd"/>
</dbReference>
<comment type="caution">
    <text evidence="3">The sequence shown here is derived from an EMBL/GenBank/DDBJ whole genome shotgun (WGS) entry which is preliminary data.</text>
</comment>
<dbReference type="RefSeq" id="WP_249606103.1">
    <property type="nucleotide sequence ID" value="NZ_CP091865.1"/>
</dbReference>
<dbReference type="EMBL" id="JASNVP010000007">
    <property type="protein sequence ID" value="MDK4326503.1"/>
    <property type="molecule type" value="Genomic_DNA"/>
</dbReference>
<dbReference type="InterPro" id="IPR039374">
    <property type="entry name" value="SIP_fam"/>
</dbReference>
<evidence type="ECO:0000313" key="3">
    <source>
        <dbReference type="EMBL" id="MDK4326503.1"/>
    </source>
</evidence>
<dbReference type="Gene3D" id="3.40.50.80">
    <property type="entry name" value="Nucleotide-binding domain of ferredoxin-NADP reductase (FNR) module"/>
    <property type="match status" value="1"/>
</dbReference>
<dbReference type="Pfam" id="PF08021">
    <property type="entry name" value="FAD_binding_9"/>
    <property type="match status" value="1"/>
</dbReference>
<dbReference type="Gene3D" id="2.40.30.10">
    <property type="entry name" value="Translation factors"/>
    <property type="match status" value="1"/>
</dbReference>
<dbReference type="CDD" id="cd06193">
    <property type="entry name" value="siderophore_interacting"/>
    <property type="match status" value="1"/>
</dbReference>
<protein>
    <submittedName>
        <fullName evidence="3">Siderophore-interacting protein</fullName>
    </submittedName>
</protein>
<evidence type="ECO:0000313" key="4">
    <source>
        <dbReference type="Proteomes" id="UP001226160"/>
    </source>
</evidence>
<evidence type="ECO:0000259" key="2">
    <source>
        <dbReference type="Pfam" id="PF08021"/>
    </source>
</evidence>
<feature type="domain" description="SIP-like Rossmann fold" evidence="1">
    <location>
        <begin position="182"/>
        <end position="308"/>
    </location>
</feature>
<reference evidence="3" key="1">
    <citation type="submission" date="2023-05" db="EMBL/GenBank/DDBJ databases">
        <title>Metabolic capabilities are highly conserved among human nasal-associated Corynebacterium species in pangenomic analyses.</title>
        <authorList>
            <person name="Tran T.H."/>
            <person name="Roberts A.Q."/>
            <person name="Escapa I.F."/>
            <person name="Gao W."/>
            <person name="Conlan S."/>
            <person name="Kong H."/>
            <person name="Segre J.A."/>
            <person name="Kelly M.S."/>
            <person name="Lemon K.P."/>
        </authorList>
    </citation>
    <scope>NUCLEOTIDE SEQUENCE</scope>
    <source>
        <strain evidence="3">KPL2654</strain>
    </source>
</reference>
<dbReference type="Pfam" id="PF04954">
    <property type="entry name" value="SIP"/>
    <property type="match status" value="1"/>
</dbReference>
<accession>A0AAP4BV24</accession>
<evidence type="ECO:0000259" key="1">
    <source>
        <dbReference type="Pfam" id="PF04954"/>
    </source>
</evidence>
<proteinExistence type="predicted"/>
<dbReference type="InterPro" id="IPR007037">
    <property type="entry name" value="SIP_rossman_dom"/>
</dbReference>
<organism evidence="3 4">
    <name type="scientific">Corynebacterium propinquum</name>
    <dbReference type="NCBI Taxonomy" id="43769"/>
    <lineage>
        <taxon>Bacteria</taxon>
        <taxon>Bacillati</taxon>
        <taxon>Actinomycetota</taxon>
        <taxon>Actinomycetes</taxon>
        <taxon>Mycobacteriales</taxon>
        <taxon>Corynebacteriaceae</taxon>
        <taxon>Corynebacterium</taxon>
    </lineage>
</organism>
<dbReference type="Proteomes" id="UP001226160">
    <property type="component" value="Unassembled WGS sequence"/>
</dbReference>
<sequence>MADGHTSQDTAEHSDKLHEFLDTTLSNPPGDARHHFVRCRVTSVEVLADELLRVHLHSPAFADLRLTGPDEFFGLIMPTAAHSLDGLENALADGDRANLRAVIASCDSAWRPELRWYTFRALDRENATACFDVATHGKRTGRESTDDHTFPAPGLNWVLRAQAGDECAIYASRGLWHHPSSRQLLIADPSALPSVWAILEYCQRFHPDTLRTTRVIALAETEADIETAALQQWQNTLASVDVVTGPYAQHQELLAAHVQELARQHPEFQPEYLWASGESGMAKTARKLGMTVFGLDSAAIQWCVYWIAGKPRP</sequence>
<feature type="domain" description="Siderophore-interacting FAD-binding" evidence="2">
    <location>
        <begin position="41"/>
        <end position="173"/>
    </location>
</feature>
<dbReference type="AlphaFoldDB" id="A0AAP4BV24"/>
<name>A0AAP4BV24_9CORY</name>
<dbReference type="InterPro" id="IPR013113">
    <property type="entry name" value="SIP_FAD-bd"/>
</dbReference>
<dbReference type="PANTHER" id="PTHR30157">
    <property type="entry name" value="FERRIC REDUCTASE, NADPH-DEPENDENT"/>
    <property type="match status" value="1"/>
</dbReference>